<organism evidence="2 3">
    <name type="scientific">Viridothelium virens</name>
    <name type="common">Speckled blister lichen</name>
    <name type="synonym">Trypethelium virens</name>
    <dbReference type="NCBI Taxonomy" id="1048519"/>
    <lineage>
        <taxon>Eukaryota</taxon>
        <taxon>Fungi</taxon>
        <taxon>Dikarya</taxon>
        <taxon>Ascomycota</taxon>
        <taxon>Pezizomycotina</taxon>
        <taxon>Dothideomycetes</taxon>
        <taxon>Dothideomycetes incertae sedis</taxon>
        <taxon>Trypetheliales</taxon>
        <taxon>Trypetheliaceae</taxon>
        <taxon>Viridothelium</taxon>
    </lineage>
</organism>
<dbReference type="OrthoDB" id="5403997at2759"/>
<protein>
    <recommendedName>
        <fullName evidence="4">TOM core complex subunit Tom6</fullName>
    </recommendedName>
</protein>
<proteinExistence type="predicted"/>
<dbReference type="AlphaFoldDB" id="A0A6A6H3E8"/>
<evidence type="ECO:0008006" key="4">
    <source>
        <dbReference type="Google" id="ProtNLM"/>
    </source>
</evidence>
<reference evidence="2" key="1">
    <citation type="journal article" date="2020" name="Stud. Mycol.">
        <title>101 Dothideomycetes genomes: a test case for predicting lifestyles and emergence of pathogens.</title>
        <authorList>
            <person name="Haridas S."/>
            <person name="Albert R."/>
            <person name="Binder M."/>
            <person name="Bloem J."/>
            <person name="Labutti K."/>
            <person name="Salamov A."/>
            <person name="Andreopoulos B."/>
            <person name="Baker S."/>
            <person name="Barry K."/>
            <person name="Bills G."/>
            <person name="Bluhm B."/>
            <person name="Cannon C."/>
            <person name="Castanera R."/>
            <person name="Culley D."/>
            <person name="Daum C."/>
            <person name="Ezra D."/>
            <person name="Gonzalez J."/>
            <person name="Henrissat B."/>
            <person name="Kuo A."/>
            <person name="Liang C."/>
            <person name="Lipzen A."/>
            <person name="Lutzoni F."/>
            <person name="Magnuson J."/>
            <person name="Mondo S."/>
            <person name="Nolan M."/>
            <person name="Ohm R."/>
            <person name="Pangilinan J."/>
            <person name="Park H.-J."/>
            <person name="Ramirez L."/>
            <person name="Alfaro M."/>
            <person name="Sun H."/>
            <person name="Tritt A."/>
            <person name="Yoshinaga Y."/>
            <person name="Zwiers L.-H."/>
            <person name="Turgeon B."/>
            <person name="Goodwin S."/>
            <person name="Spatafora J."/>
            <person name="Crous P."/>
            <person name="Grigoriev I."/>
        </authorList>
    </citation>
    <scope>NUCLEOTIDE SEQUENCE</scope>
    <source>
        <strain evidence="2">Tuck. ex Michener</strain>
    </source>
</reference>
<accession>A0A6A6H3E8</accession>
<sequence>MPPKRVPITTPAGRRGPQDQGYFRNVMNEVSNPENRAVLTAVGMFAVSVAFLHSSWSEILLPPV</sequence>
<dbReference type="EMBL" id="ML991815">
    <property type="protein sequence ID" value="KAF2232512.1"/>
    <property type="molecule type" value="Genomic_DNA"/>
</dbReference>
<name>A0A6A6H3E8_VIRVR</name>
<evidence type="ECO:0000313" key="3">
    <source>
        <dbReference type="Proteomes" id="UP000800092"/>
    </source>
</evidence>
<keyword evidence="3" id="KW-1185">Reference proteome</keyword>
<gene>
    <name evidence="2" type="ORF">EV356DRAFT_505270</name>
</gene>
<evidence type="ECO:0000256" key="1">
    <source>
        <dbReference type="SAM" id="MobiDB-lite"/>
    </source>
</evidence>
<dbReference type="Proteomes" id="UP000800092">
    <property type="component" value="Unassembled WGS sequence"/>
</dbReference>
<feature type="region of interest" description="Disordered" evidence="1">
    <location>
        <begin position="1"/>
        <end position="21"/>
    </location>
</feature>
<evidence type="ECO:0000313" key="2">
    <source>
        <dbReference type="EMBL" id="KAF2232512.1"/>
    </source>
</evidence>